<dbReference type="KEGG" id="nml:Namu_1533"/>
<dbReference type="eggNOG" id="COG1879">
    <property type="taxonomic scope" value="Bacteria"/>
</dbReference>
<feature type="domain" description="Periplasmic binding protein" evidence="5">
    <location>
        <begin position="118"/>
        <end position="342"/>
    </location>
</feature>
<dbReference type="RefSeq" id="WP_015746836.1">
    <property type="nucleotide sequence ID" value="NC_013235.1"/>
</dbReference>
<feature type="chain" id="PRO_5002994253" evidence="4">
    <location>
        <begin position="31"/>
        <end position="378"/>
    </location>
</feature>
<dbReference type="EMBL" id="CP001737">
    <property type="protein sequence ID" value="ACV77930.1"/>
    <property type="molecule type" value="Genomic_DNA"/>
</dbReference>
<evidence type="ECO:0000313" key="7">
    <source>
        <dbReference type="Proteomes" id="UP000002218"/>
    </source>
</evidence>
<dbReference type="Gene3D" id="3.40.50.2300">
    <property type="match status" value="2"/>
</dbReference>
<organism evidence="6 7">
    <name type="scientific">Nakamurella multipartita (strain ATCC 700099 / DSM 44233 / CIP 104796 / JCM 9543 / NBRC 105858 / Y-104)</name>
    <name type="common">Microsphaera multipartita</name>
    <dbReference type="NCBI Taxonomy" id="479431"/>
    <lineage>
        <taxon>Bacteria</taxon>
        <taxon>Bacillati</taxon>
        <taxon>Actinomycetota</taxon>
        <taxon>Actinomycetes</taxon>
        <taxon>Nakamurellales</taxon>
        <taxon>Nakamurellaceae</taxon>
        <taxon>Nakamurella</taxon>
    </lineage>
</organism>
<evidence type="ECO:0000256" key="2">
    <source>
        <dbReference type="ARBA" id="ARBA00007639"/>
    </source>
</evidence>
<dbReference type="HOGENOM" id="CLU_037628_3_2_11"/>
<evidence type="ECO:0000256" key="1">
    <source>
        <dbReference type="ARBA" id="ARBA00004196"/>
    </source>
</evidence>
<feature type="signal peptide" evidence="4">
    <location>
        <begin position="1"/>
        <end position="30"/>
    </location>
</feature>
<evidence type="ECO:0000256" key="3">
    <source>
        <dbReference type="ARBA" id="ARBA00022729"/>
    </source>
</evidence>
<dbReference type="GO" id="GO:0030246">
    <property type="term" value="F:carbohydrate binding"/>
    <property type="evidence" value="ECO:0007669"/>
    <property type="project" value="UniProtKB-ARBA"/>
</dbReference>
<comment type="similarity">
    <text evidence="2">Belongs to the bacterial solute-binding protein 2 family.</text>
</comment>
<evidence type="ECO:0000313" key="6">
    <source>
        <dbReference type="EMBL" id="ACV77930.1"/>
    </source>
</evidence>
<dbReference type="PANTHER" id="PTHR46847">
    <property type="entry name" value="D-ALLOSE-BINDING PERIPLASMIC PROTEIN-RELATED"/>
    <property type="match status" value="1"/>
</dbReference>
<reference evidence="7" key="1">
    <citation type="submission" date="2009-09" db="EMBL/GenBank/DDBJ databases">
        <title>The complete genome of Nakamurella multipartita DSM 44233.</title>
        <authorList>
            <consortium name="US DOE Joint Genome Institute (JGI-PGF)"/>
            <person name="Lucas S."/>
            <person name="Copeland A."/>
            <person name="Lapidus A."/>
            <person name="Glavina del Rio T."/>
            <person name="Dalin E."/>
            <person name="Tice H."/>
            <person name="Bruce D."/>
            <person name="Goodwin L."/>
            <person name="Pitluck S."/>
            <person name="Kyrpides N."/>
            <person name="Mavromatis K."/>
            <person name="Ivanova N."/>
            <person name="Ovchinnikova G."/>
            <person name="Sims D."/>
            <person name="Meincke L."/>
            <person name="Brettin T."/>
            <person name="Detter J.C."/>
            <person name="Han C."/>
            <person name="Larimer F."/>
            <person name="Land M."/>
            <person name="Hauser L."/>
            <person name="Markowitz V."/>
            <person name="Cheng J.-F."/>
            <person name="Hugenholtz P."/>
            <person name="Woyke T."/>
            <person name="Wu D."/>
            <person name="Klenk H.-P."/>
            <person name="Eisen J.A."/>
        </authorList>
    </citation>
    <scope>NUCLEOTIDE SEQUENCE [LARGE SCALE GENOMIC DNA]</scope>
    <source>
        <strain evidence="7">ATCC 700099 / DSM 44233 / CIP 104796 / JCM 9543 / NBRC 105858 / Y-104</strain>
    </source>
</reference>
<name>C8XF44_NAKMY</name>
<keyword evidence="7" id="KW-1185">Reference proteome</keyword>
<dbReference type="PANTHER" id="PTHR46847:SF1">
    <property type="entry name" value="D-ALLOSE-BINDING PERIPLASMIC PROTEIN-RELATED"/>
    <property type="match status" value="1"/>
</dbReference>
<sequence precursor="true">MRSFRSRRTLRATLLAATCALTLVGTSACALTGGGSSASTGSVSAAAADRSVQAGSGQTPTYPAPIPLAEGAAASLDKLSYDGGTPTIAYLPMGTEFNYHLALYEGIKSVPGAESFMLSPYSGSDQAGQLGMLQDVTSRPDVDAILLISFDEHSLAPLVQKAVDAGKAVIIINSDIPNYPSPVDGVVGVSQRVANKKLAQYAVQQSDGSPRQVGILNGEPSYLDTERSGGFIDGLAGSNWTVTAQVNGGWSVEKGNTAAMDLLQANPGVTVLYAANDYMAEGAALAVKSLGRTDVQVYGYDGDTAAIEAIANKDGITATTNTNPVAMGAMAAQYAIDLLNRKAQVGYVDAPTEIVTAENAATILQNPDGLFPKPSQDY</sequence>
<evidence type="ECO:0000259" key="5">
    <source>
        <dbReference type="Pfam" id="PF13407"/>
    </source>
</evidence>
<dbReference type="CDD" id="cd01536">
    <property type="entry name" value="PBP1_ABC_sugar_binding-like"/>
    <property type="match status" value="1"/>
</dbReference>
<proteinExistence type="inferred from homology"/>
<dbReference type="STRING" id="479431.Namu_1533"/>
<comment type="subcellular location">
    <subcellularLocation>
        <location evidence="1">Cell envelope</location>
    </subcellularLocation>
</comment>
<dbReference type="Proteomes" id="UP000002218">
    <property type="component" value="Chromosome"/>
</dbReference>
<accession>C8XF44</accession>
<keyword evidence="3 4" id="KW-0732">Signal</keyword>
<dbReference type="InterPro" id="IPR028082">
    <property type="entry name" value="Peripla_BP_I"/>
</dbReference>
<dbReference type="OrthoDB" id="9813037at2"/>
<dbReference type="InterPro" id="IPR025997">
    <property type="entry name" value="SBP_2_dom"/>
</dbReference>
<gene>
    <name evidence="6" type="ordered locus">Namu_1533</name>
</gene>
<dbReference type="InParanoid" id="C8XF44"/>
<dbReference type="Pfam" id="PF13407">
    <property type="entry name" value="Peripla_BP_4"/>
    <property type="match status" value="1"/>
</dbReference>
<protein>
    <submittedName>
        <fullName evidence="6">Periplasmic binding protein/LacI transcriptional regulator</fullName>
    </submittedName>
</protein>
<evidence type="ECO:0000256" key="4">
    <source>
        <dbReference type="SAM" id="SignalP"/>
    </source>
</evidence>
<dbReference type="SUPFAM" id="SSF53822">
    <property type="entry name" value="Periplasmic binding protein-like I"/>
    <property type="match status" value="1"/>
</dbReference>
<dbReference type="AlphaFoldDB" id="C8XF44"/>
<reference evidence="6 7" key="2">
    <citation type="journal article" date="2010" name="Stand. Genomic Sci.">
        <title>Complete genome sequence of Nakamurella multipartita type strain (Y-104).</title>
        <authorList>
            <person name="Tice H."/>
            <person name="Mayilraj S."/>
            <person name="Sims D."/>
            <person name="Lapidus A."/>
            <person name="Nolan M."/>
            <person name="Lucas S."/>
            <person name="Glavina Del Rio T."/>
            <person name="Copeland A."/>
            <person name="Cheng J.F."/>
            <person name="Meincke L."/>
            <person name="Bruce D."/>
            <person name="Goodwin L."/>
            <person name="Pitluck S."/>
            <person name="Ivanova N."/>
            <person name="Mavromatis K."/>
            <person name="Ovchinnikova G."/>
            <person name="Pati A."/>
            <person name="Chen A."/>
            <person name="Palaniappan K."/>
            <person name="Land M."/>
            <person name="Hauser L."/>
            <person name="Chang Y.J."/>
            <person name="Jeffries C.D."/>
            <person name="Detter J.C."/>
            <person name="Brettin T."/>
            <person name="Rohde M."/>
            <person name="Goker M."/>
            <person name="Bristow J."/>
            <person name="Eisen J.A."/>
            <person name="Markowitz V."/>
            <person name="Hugenholtz P."/>
            <person name="Kyrpides N.C."/>
            <person name="Klenk H.P."/>
            <person name="Chen F."/>
        </authorList>
    </citation>
    <scope>NUCLEOTIDE SEQUENCE [LARGE SCALE GENOMIC DNA]</scope>
    <source>
        <strain evidence="7">ATCC 700099 / DSM 44233 / CIP 104796 / JCM 9543 / NBRC 105858 / Y-104</strain>
    </source>
</reference>
<dbReference type="PROSITE" id="PS51257">
    <property type="entry name" value="PROKAR_LIPOPROTEIN"/>
    <property type="match status" value="1"/>
</dbReference>
<dbReference type="GO" id="GO:0030313">
    <property type="term" value="C:cell envelope"/>
    <property type="evidence" value="ECO:0007669"/>
    <property type="project" value="UniProtKB-SubCell"/>
</dbReference>